<dbReference type="InterPro" id="IPR000276">
    <property type="entry name" value="GPCR_Rhodpsn"/>
</dbReference>
<keyword evidence="3 9" id="KW-0812">Transmembrane</keyword>
<reference evidence="12" key="1">
    <citation type="submission" date="2014-07" db="EMBL/GenBank/DDBJ databases">
        <authorList>
            <person name="Martin A.A"/>
            <person name="De Silva N."/>
        </authorList>
    </citation>
    <scope>NUCLEOTIDE SEQUENCE</scope>
</reference>
<dbReference type="SUPFAM" id="SSF81321">
    <property type="entry name" value="Family A G protein-coupled receptor-like"/>
    <property type="match status" value="1"/>
</dbReference>
<name>A0A0K0FM37_STRVS</name>
<dbReference type="PROSITE" id="PS50262">
    <property type="entry name" value="G_PROTEIN_RECEP_F1_2"/>
    <property type="match status" value="1"/>
</dbReference>
<reference evidence="13" key="2">
    <citation type="submission" date="2015-08" db="UniProtKB">
        <authorList>
            <consortium name="WormBaseParasite"/>
        </authorList>
    </citation>
    <scope>IDENTIFICATION</scope>
</reference>
<dbReference type="Proteomes" id="UP000035680">
    <property type="component" value="Unassembled WGS sequence"/>
</dbReference>
<dbReference type="GO" id="GO:0030594">
    <property type="term" value="F:neurotransmitter receptor activity"/>
    <property type="evidence" value="ECO:0007669"/>
    <property type="project" value="TreeGrafter"/>
</dbReference>
<dbReference type="PROSITE" id="PS00237">
    <property type="entry name" value="G_PROTEIN_RECEP_F1_1"/>
    <property type="match status" value="1"/>
</dbReference>
<dbReference type="GO" id="GO:0030425">
    <property type="term" value="C:dendrite"/>
    <property type="evidence" value="ECO:0007669"/>
    <property type="project" value="TreeGrafter"/>
</dbReference>
<dbReference type="WBParaSite" id="SVE_1006400.1">
    <property type="protein sequence ID" value="SVE_1006400.1"/>
    <property type="gene ID" value="SVE_1006400"/>
</dbReference>
<keyword evidence="2" id="KW-1003">Cell membrane</keyword>
<dbReference type="GO" id="GO:0051378">
    <property type="term" value="F:serotonin binding"/>
    <property type="evidence" value="ECO:0007669"/>
    <property type="project" value="TreeGrafter"/>
</dbReference>
<dbReference type="GO" id="GO:0007268">
    <property type="term" value="P:chemical synaptic transmission"/>
    <property type="evidence" value="ECO:0007669"/>
    <property type="project" value="TreeGrafter"/>
</dbReference>
<dbReference type="PRINTS" id="PR00237">
    <property type="entry name" value="GPCRRHODOPSN"/>
</dbReference>
<keyword evidence="12" id="KW-1185">Reference proteome</keyword>
<feature type="transmembrane region" description="Helical" evidence="10">
    <location>
        <begin position="12"/>
        <end position="37"/>
    </location>
</feature>
<evidence type="ECO:0000256" key="1">
    <source>
        <dbReference type="ARBA" id="ARBA00004651"/>
    </source>
</evidence>
<dbReference type="GO" id="GO:0005886">
    <property type="term" value="C:plasma membrane"/>
    <property type="evidence" value="ECO:0007669"/>
    <property type="project" value="UniProtKB-SubCell"/>
</dbReference>
<proteinExistence type="inferred from homology"/>
<feature type="transmembrane region" description="Helical" evidence="10">
    <location>
        <begin position="337"/>
        <end position="359"/>
    </location>
</feature>
<protein>
    <submittedName>
        <fullName evidence="13">Serotonin receptor 2 (inferred by orthology to a D. melanogaster protein)</fullName>
    </submittedName>
</protein>
<comment type="similarity">
    <text evidence="9">Belongs to the G-protein coupled receptor 1 family.</text>
</comment>
<feature type="transmembrane region" description="Helical" evidence="10">
    <location>
        <begin position="171"/>
        <end position="190"/>
    </location>
</feature>
<organism evidence="12 13">
    <name type="scientific">Strongyloides venezuelensis</name>
    <name type="common">Threadworm</name>
    <dbReference type="NCBI Taxonomy" id="75913"/>
    <lineage>
        <taxon>Eukaryota</taxon>
        <taxon>Metazoa</taxon>
        <taxon>Ecdysozoa</taxon>
        <taxon>Nematoda</taxon>
        <taxon>Chromadorea</taxon>
        <taxon>Rhabditida</taxon>
        <taxon>Tylenchina</taxon>
        <taxon>Panagrolaimomorpha</taxon>
        <taxon>Strongyloidoidea</taxon>
        <taxon>Strongyloididae</taxon>
        <taxon>Strongyloides</taxon>
    </lineage>
</organism>
<dbReference type="GO" id="GO:0007187">
    <property type="term" value="P:G protein-coupled receptor signaling pathway, coupled to cyclic nucleotide second messenger"/>
    <property type="evidence" value="ECO:0007669"/>
    <property type="project" value="TreeGrafter"/>
</dbReference>
<keyword evidence="7 9" id="KW-0675">Receptor</keyword>
<evidence type="ECO:0000256" key="3">
    <source>
        <dbReference type="ARBA" id="ARBA00022692"/>
    </source>
</evidence>
<dbReference type="GO" id="GO:0045202">
    <property type="term" value="C:synapse"/>
    <property type="evidence" value="ECO:0007669"/>
    <property type="project" value="GOC"/>
</dbReference>
<feature type="transmembrane region" description="Helical" evidence="10">
    <location>
        <begin position="127"/>
        <end position="151"/>
    </location>
</feature>
<evidence type="ECO:0000256" key="8">
    <source>
        <dbReference type="ARBA" id="ARBA00023224"/>
    </source>
</evidence>
<evidence type="ECO:0000256" key="4">
    <source>
        <dbReference type="ARBA" id="ARBA00022989"/>
    </source>
</evidence>
<dbReference type="SMART" id="SM01381">
    <property type="entry name" value="7TM_GPCR_Srsx"/>
    <property type="match status" value="1"/>
</dbReference>
<keyword evidence="8 9" id="KW-0807">Transducer</keyword>
<sequence length="400" mass="45539">MTLSVHSQLNILALFLLPVLCVSGLIGNVLVCIAIALNKHLHNVTNYFLFSLAIADLLVCVIVMPFSIIVEVSGGSWNWNFPLCLIYTYADVFLCSASIVHMTTISLDRYIGISKPLSTRNRRKTTIILKISSVWVITAIITGPIVALALWDNTNILLDSTCAINNRLYMVYGSTLIFLIPFIVMLLAYLRTTSLLGKQKLSAIFEATGKNNAGLRRTIHRRKEKKKVSEQNVEIQNRNEHKISRELKPLIDNNESLVTLDKSSTDLRTTIIMRTLSRHLIKRYSVLPRSNSVDSEQKATRVLSIVFSCFFICWTPFFTNNFLAGFCGKMCEPPQWVGTLFLWLGYCSSIVNPIIYTIFNKKFRETFIRILRCQCKQTRLNDLQHSVRSSSKNHLYDNNK</sequence>
<evidence type="ECO:0000259" key="11">
    <source>
        <dbReference type="PROSITE" id="PS50262"/>
    </source>
</evidence>
<feature type="transmembrane region" description="Helical" evidence="10">
    <location>
        <begin position="86"/>
        <end position="107"/>
    </location>
</feature>
<dbReference type="Pfam" id="PF00001">
    <property type="entry name" value="7tm_1"/>
    <property type="match status" value="1"/>
</dbReference>
<evidence type="ECO:0000313" key="12">
    <source>
        <dbReference type="Proteomes" id="UP000035680"/>
    </source>
</evidence>
<evidence type="ECO:0000256" key="9">
    <source>
        <dbReference type="RuleBase" id="RU000688"/>
    </source>
</evidence>
<comment type="subcellular location">
    <subcellularLocation>
        <location evidence="1">Cell membrane</location>
        <topology evidence="1">Multi-pass membrane protein</topology>
    </subcellularLocation>
</comment>
<dbReference type="PANTHER" id="PTHR24247">
    <property type="entry name" value="5-HYDROXYTRYPTAMINE RECEPTOR"/>
    <property type="match status" value="1"/>
</dbReference>
<dbReference type="Gene3D" id="1.20.1070.10">
    <property type="entry name" value="Rhodopsin 7-helix transmembrane proteins"/>
    <property type="match status" value="2"/>
</dbReference>
<dbReference type="GO" id="GO:0007210">
    <property type="term" value="P:serotonin receptor signaling pathway"/>
    <property type="evidence" value="ECO:0007669"/>
    <property type="project" value="TreeGrafter"/>
</dbReference>
<evidence type="ECO:0000256" key="10">
    <source>
        <dbReference type="SAM" id="Phobius"/>
    </source>
</evidence>
<evidence type="ECO:0000313" key="13">
    <source>
        <dbReference type="WBParaSite" id="SVE_1006400.1"/>
    </source>
</evidence>
<feature type="transmembrane region" description="Helical" evidence="10">
    <location>
        <begin position="44"/>
        <end position="66"/>
    </location>
</feature>
<evidence type="ECO:0000256" key="7">
    <source>
        <dbReference type="ARBA" id="ARBA00023170"/>
    </source>
</evidence>
<dbReference type="AlphaFoldDB" id="A0A0K0FM37"/>
<feature type="domain" description="G-protein coupled receptors family 1 profile" evidence="11">
    <location>
        <begin position="27"/>
        <end position="356"/>
    </location>
</feature>
<evidence type="ECO:0000256" key="5">
    <source>
        <dbReference type="ARBA" id="ARBA00023040"/>
    </source>
</evidence>
<dbReference type="InterPro" id="IPR017452">
    <property type="entry name" value="GPCR_Rhodpsn_7TM"/>
</dbReference>
<keyword evidence="5 9" id="KW-0297">G-protein coupled receptor</keyword>
<dbReference type="GO" id="GO:0004993">
    <property type="term" value="F:G protein-coupled serotonin receptor activity"/>
    <property type="evidence" value="ECO:0007669"/>
    <property type="project" value="TreeGrafter"/>
</dbReference>
<keyword evidence="6 10" id="KW-0472">Membrane</keyword>
<keyword evidence="4 10" id="KW-1133">Transmembrane helix</keyword>
<evidence type="ECO:0000256" key="6">
    <source>
        <dbReference type="ARBA" id="ARBA00023136"/>
    </source>
</evidence>
<dbReference type="PANTHER" id="PTHR24247:SF228">
    <property type="entry name" value="5-HYDROXYTRYPTAMINE (SEROTONIN) RECEPTOR 2A, ISOFORM B"/>
    <property type="match status" value="1"/>
</dbReference>
<accession>A0A0K0FM37</accession>
<evidence type="ECO:0000256" key="2">
    <source>
        <dbReference type="ARBA" id="ARBA00022475"/>
    </source>
</evidence>
<dbReference type="STRING" id="75913.A0A0K0FM37"/>
<feature type="transmembrane region" description="Helical" evidence="10">
    <location>
        <begin position="299"/>
        <end position="317"/>
    </location>
</feature>